<proteinExistence type="predicted"/>
<keyword evidence="3" id="KW-1185">Reference proteome</keyword>
<dbReference type="EMBL" id="CP014870">
    <property type="protein sequence ID" value="ANJ59415.1"/>
    <property type="molecule type" value="Genomic_DNA"/>
</dbReference>
<keyword evidence="1" id="KW-0472">Membrane</keyword>
<feature type="transmembrane region" description="Helical" evidence="1">
    <location>
        <begin position="214"/>
        <end position="235"/>
    </location>
</feature>
<name>A0A191Z2K2_9PSED</name>
<dbReference type="STRING" id="1853130.PMA3_19725"/>
<dbReference type="AlphaFoldDB" id="A0A191Z2K2"/>
<feature type="transmembrane region" description="Helical" evidence="1">
    <location>
        <begin position="111"/>
        <end position="136"/>
    </location>
</feature>
<sequence length="236" mass="26840">MFTACFRLEQMEDHFIASHLVSINRKIVGNGPLGRVNRVRLIGALTGRFTLFQMLDPYAFMEAEIFPEHLKKWVKIPGCIMRIALAGAALLTLWFSFEWLCTTVSKPANDLKMLCIAILITCFVLGLLAVLVRVYISFFKLDELESLLNNSYFVARNRRVMGSSLYGRYCRLSHISTMLLLDDDFLSKSDPYAMDDIARFPLSLRRLVNIPNRMLAYSVVGFCVLFLCGNLFGIIG</sequence>
<evidence type="ECO:0000256" key="1">
    <source>
        <dbReference type="SAM" id="Phobius"/>
    </source>
</evidence>
<reference evidence="2 3" key="1">
    <citation type="journal article" date="2018" name="Syst. Appl. Microbiol.">
        <title>Pseudomonas silesiensis sp. nov. strain A3T isolated from a biological pesticide sewage treatment plant and analysis of the complete genome sequence.</title>
        <authorList>
            <person name="Kaminski M.A."/>
            <person name="Furmanczyk E.M."/>
            <person name="Sobczak A."/>
            <person name="Dziembowski A."/>
            <person name="Lipinski L."/>
        </authorList>
    </citation>
    <scope>NUCLEOTIDE SEQUENCE [LARGE SCALE GENOMIC DNA]</scope>
    <source>
        <strain evidence="2 3">A3</strain>
    </source>
</reference>
<feature type="transmembrane region" description="Helical" evidence="1">
    <location>
        <begin position="79"/>
        <end position="99"/>
    </location>
</feature>
<protein>
    <submittedName>
        <fullName evidence="2">Uncharacterized protein</fullName>
    </submittedName>
</protein>
<dbReference type="Proteomes" id="UP000078354">
    <property type="component" value="Chromosome"/>
</dbReference>
<dbReference type="OrthoDB" id="6888746at2"/>
<gene>
    <name evidence="2" type="ORF">PMA3_19725</name>
</gene>
<evidence type="ECO:0000313" key="2">
    <source>
        <dbReference type="EMBL" id="ANJ59415.1"/>
    </source>
</evidence>
<dbReference type="KEGG" id="psil:PMA3_19725"/>
<organism evidence="2 3">
    <name type="scientific">Pseudomonas silesiensis</name>
    <dbReference type="NCBI Taxonomy" id="1853130"/>
    <lineage>
        <taxon>Bacteria</taxon>
        <taxon>Pseudomonadati</taxon>
        <taxon>Pseudomonadota</taxon>
        <taxon>Gammaproteobacteria</taxon>
        <taxon>Pseudomonadales</taxon>
        <taxon>Pseudomonadaceae</taxon>
        <taxon>Pseudomonas</taxon>
    </lineage>
</organism>
<accession>A0A191Z2K2</accession>
<keyword evidence="1" id="KW-0812">Transmembrane</keyword>
<keyword evidence="1" id="KW-1133">Transmembrane helix</keyword>
<evidence type="ECO:0000313" key="3">
    <source>
        <dbReference type="Proteomes" id="UP000078354"/>
    </source>
</evidence>